<dbReference type="SUPFAM" id="SSF56672">
    <property type="entry name" value="DNA/RNA polymerases"/>
    <property type="match status" value="1"/>
</dbReference>
<dbReference type="Proteomes" id="UP001652582">
    <property type="component" value="Chromosome 3"/>
</dbReference>
<dbReference type="RefSeq" id="XP_052747145.1">
    <property type="nucleotide sequence ID" value="XM_052891185.1"/>
</dbReference>
<evidence type="ECO:0000313" key="4">
    <source>
        <dbReference type="RefSeq" id="XP_052747145.1"/>
    </source>
</evidence>
<keyword evidence="3" id="KW-1185">Reference proteome</keyword>
<feature type="coiled-coil region" evidence="1">
    <location>
        <begin position="2318"/>
        <end position="2345"/>
    </location>
</feature>
<evidence type="ECO:0000256" key="1">
    <source>
        <dbReference type="SAM" id="Coils"/>
    </source>
</evidence>
<feature type="region of interest" description="Disordered" evidence="2">
    <location>
        <begin position="1773"/>
        <end position="1799"/>
    </location>
</feature>
<reference evidence="4" key="1">
    <citation type="submission" date="2025-08" db="UniProtKB">
        <authorList>
            <consortium name="RefSeq"/>
        </authorList>
    </citation>
    <scope>IDENTIFICATION</scope>
</reference>
<evidence type="ECO:0000313" key="3">
    <source>
        <dbReference type="Proteomes" id="UP001652582"/>
    </source>
</evidence>
<feature type="coiled-coil region" evidence="1">
    <location>
        <begin position="916"/>
        <end position="1030"/>
    </location>
</feature>
<proteinExistence type="predicted"/>
<evidence type="ECO:0000256" key="2">
    <source>
        <dbReference type="SAM" id="MobiDB-lite"/>
    </source>
</evidence>
<feature type="coiled-coil region" evidence="1">
    <location>
        <begin position="1523"/>
        <end position="1592"/>
    </location>
</feature>
<feature type="coiled-coil region" evidence="1">
    <location>
        <begin position="1441"/>
        <end position="1493"/>
    </location>
</feature>
<feature type="coiled-coil region" evidence="1">
    <location>
        <begin position="1097"/>
        <end position="1306"/>
    </location>
</feature>
<feature type="compositionally biased region" description="Basic residues" evidence="2">
    <location>
        <begin position="2434"/>
        <end position="2449"/>
    </location>
</feature>
<feature type="coiled-coil region" evidence="1">
    <location>
        <begin position="628"/>
        <end position="837"/>
    </location>
</feature>
<organism evidence="3 4">
    <name type="scientific">Bicyclus anynana</name>
    <name type="common">Squinting bush brown butterfly</name>
    <dbReference type="NCBI Taxonomy" id="110368"/>
    <lineage>
        <taxon>Eukaryota</taxon>
        <taxon>Metazoa</taxon>
        <taxon>Ecdysozoa</taxon>
        <taxon>Arthropoda</taxon>
        <taxon>Hexapoda</taxon>
        <taxon>Insecta</taxon>
        <taxon>Pterygota</taxon>
        <taxon>Neoptera</taxon>
        <taxon>Endopterygota</taxon>
        <taxon>Lepidoptera</taxon>
        <taxon>Glossata</taxon>
        <taxon>Ditrysia</taxon>
        <taxon>Papilionoidea</taxon>
        <taxon>Nymphalidae</taxon>
        <taxon>Satyrinae</taxon>
        <taxon>Satyrini</taxon>
        <taxon>Mycalesina</taxon>
        <taxon>Bicyclus</taxon>
    </lineage>
</organism>
<sequence>MLIAGDLFPYIYDGRRILPETSGMPVALNSIFGYVIAGPTELSQDSNQLVPTCVQPDSQQSTINFCGISTHIDHIMSSFWNLENIPSEVPRNPDDILAEQLFAQEHSRDSSGRLKKVSLSADICKMYRQIDIERSQRPYQHIVWRYSQDQPVQVYELNTVTYGVASSPYLAIKVLHTLADDEAETYPQAANVLKTAFFMDDFLWSVDSDEEAINLLDELIALLRRGGFLLRKWSSNSLSVLKHLPDNHRETPLEFDDETSFSIKVLGLQWSPASDSFSFSTAPSNPVVTKRTILSQIGRQFDPLGSVQAQHFAADIAAVSKAEKCSVFLQKLNPFIDSDKLLRVGAAHDVHVDEMQETIINKDAKLSAMQNTIAVMEHDVCEPYCVYAHIYTALEKIFGTLCQNGKYKQYLDLLTAGKDTRNIDIKGKILFKMKVLEKFSLALIAPCSQDFSRASKDCPCYRAEVVTTFALTSAESQLPSLDSKRAQLVADIMENQEMKEILSKTSSSDKTEEDQFNECTGIDNCCIGVENLNRLKNLQTNYSELLTCYDNLKYERDCLYLRCQKIADLEHECQCLKNNLNEYNELWKEKEYYKKRSEDLDTLKENFYILTEETRNVETKLKAEQEINKMKTETVDQLRGENIKLENKIGDISVLFEKQKNVLICKLKECECKMMCQDQQIKSLSNQIDTLLEQDKHNIPSNEVTSRSVQLIDEIESQKEQIKNLKDDLYCSEEEKQYLQEEFEKKLELINDLKLDVEDWKSRYEEAMKSYNYLEMQLDELQCKHSLINQELENKTSAITNLNNMICNKSQEINSLMEEVDSKKDQNKTLVEELKNSRDIFEHNIGLLINEKREAMNSIIMAKQESVKLLKHLNNDDLMNIFNHSKNNEFEMDENIDNDILVKEIELLHETNLETINILQNENVQLKKSFDLAKKESLILDQKLLNHENLLQKYENIKKSHENLLNEKESLQLELKHSKNKLENLFHEYQLTKTKSDSLLDESEDIKEEYTRLNKKYQKVLNERNLLQKSMFDKDAELKILINTMHSLKLENELFLSKIQEISELQNTLIDLKHKFDELLYQKNTLQSNFDIKSEEINKLYANLTTQTEENQRLQSQIKMQETQKISINDSVSNLRNENYNMQLNLDTLKNESSKLQGMVQHYKNIENKYQELQLSHKQIESDNEHLQKDLDELKKIQQQNAEYSKSLEKALVQFRDENTSKRCSLNELYADLKNEVDKLREEKLKSLTEVKSLMDKIDESECVINNLNDDIFARDKKISTLENHINELQVEITALQNDLKEVVESGEQLKDLSYEKLNQTVKKIEAHQSKATHNMRVELAKLQNEKDNLENELSSTKLTTEESENETKNNRVLINQLKNERESIISHIKQLEIKSIGRSTISPSKCSTDKVIKSLDRIGKYINDKNNSLQQTLINVQTSYQLLKSKAEEAKTIAEKEQQKIMLESGQTQKQREILEKQLADLTAKINTDKLKYENVIKDLEGEMLNQKLIFDKIKQSKEDHILKLTREFQILKDQCNNYETEINDLQLKIEYTSEQNSKNIVLIEKGNQALETKDKLVLVLQKQVDDLKNKPSQQAGNQTYLFLATIDSMCQTDKDDEKISHIEAVFQSFQPIATNDGEIQISDISTEKKLQKSLKISDPPNNEVQILTANIEPKIDFVRHIYLKYKLKRLGPGKLEQHSITSLEDTTFLYNNGQNSIQTRESKTSKSSSAKDLELPLNVNNNSILDIYNSEISIDSTKVTEYFNDKEGKSSLTLGNNKDFRDPNKKDSKKNINDNLSQSTENDFSVIYKDSDSIVDGQKVPRKLNGRQRTSQKGLKYLIQEKVSIAENNEERDDDSIKPQLKIHLPIVKGNSLSSMTTSDYDDKKSVDSLVLPDWEAQSETNKVAKHFDSNFIPIPVSKYQKKKKNTEETHTQQYVPHNKIQSSNTVKLENTANNKINFPHDSKHKLSRVGGTIFDLQNNTTIGLNKPTDNFSVKSNYGLQYILNTMQNELNPNNTRNLGIIDKSVHKSHSIERFANISESRPSKQFSSLKISSIENGTTSTCSPVLTSSVECGTLVKMDDQEDYAIKIEQLVETLEKQYNKKLEAIKAQYDNNVQFIINEHNQGIKSIQNLHEESLHDLKKDLENEVEILRTLSSEAINKAEKLKIENDGLKSKFKKYTAINLNVEPIQIQSLDFTKKKCKCVNRVLTKTDVQAYNVKPRKRSHGPCTCSLDVNISDTIRNIFKHVEVDQRNVAEQSYLKYLAKKILEDKVEMLNAEELSFLHFKVCRTWKSKLCVEEANQLKFDSLGTELIIKQRQTQKQLAELDRKVEEELHRLQEVREAVCYSQKEYRESNSPALVNAAEKDIKCACNITVGGRQFTGDHTSTPYGTLTTCWKRKRGKLESNRATLTKFDGSDGRRDKGLVSDEPPTRLRRSQERHHNRIYKK</sequence>
<keyword evidence="1" id="KW-0175">Coiled coil</keyword>
<gene>
    <name evidence="4" type="primary">LOC112058601</name>
</gene>
<dbReference type="PANTHER" id="PTHR47331">
    <property type="entry name" value="PHD-TYPE DOMAIN-CONTAINING PROTEIN"/>
    <property type="match status" value="1"/>
</dbReference>
<feature type="compositionally biased region" description="Basic and acidic residues" evidence="2">
    <location>
        <begin position="1780"/>
        <end position="1794"/>
    </location>
</feature>
<feature type="region of interest" description="Disordered" evidence="2">
    <location>
        <begin position="2413"/>
        <end position="2449"/>
    </location>
</feature>
<dbReference type="InterPro" id="IPR043502">
    <property type="entry name" value="DNA/RNA_pol_sf"/>
</dbReference>
<feature type="region of interest" description="Disordered" evidence="2">
    <location>
        <begin position="1345"/>
        <end position="1368"/>
    </location>
</feature>
<dbReference type="GeneID" id="112058601"/>
<name>A0ABM3M7T0_BICAN</name>
<feature type="compositionally biased region" description="Basic and acidic residues" evidence="2">
    <location>
        <begin position="2416"/>
        <end position="2433"/>
    </location>
</feature>
<feature type="coiled-coil region" evidence="1">
    <location>
        <begin position="2081"/>
        <end position="2177"/>
    </location>
</feature>
<protein>
    <submittedName>
        <fullName evidence="4">Interaptin-like</fullName>
    </submittedName>
</protein>
<accession>A0ABM3M7T0</accession>